<feature type="domain" description="CRAL-TRIO" evidence="1">
    <location>
        <begin position="681"/>
        <end position="848"/>
    </location>
</feature>
<feature type="domain" description="CRAL-TRIO" evidence="1">
    <location>
        <begin position="2166"/>
        <end position="2334"/>
    </location>
</feature>
<dbReference type="InterPro" id="IPR011074">
    <property type="entry name" value="CRAL/TRIO_N_dom"/>
</dbReference>
<dbReference type="OMA" id="DPYACIN"/>
<feature type="non-terminal residue" evidence="2">
    <location>
        <position position="2637"/>
    </location>
</feature>
<dbReference type="Gene3D" id="1.10.8.20">
    <property type="entry name" value="N-terminal domain of phosphatidylinositol transfer protein sec14p"/>
    <property type="match status" value="8"/>
</dbReference>
<dbReference type="Pfam" id="PF00650">
    <property type="entry name" value="CRAL_TRIO"/>
    <property type="match status" value="9"/>
</dbReference>
<dbReference type="SUPFAM" id="SSF52087">
    <property type="entry name" value="CRAL/TRIO domain"/>
    <property type="match status" value="9"/>
</dbReference>
<dbReference type="SMART" id="SM00516">
    <property type="entry name" value="SEC14"/>
    <property type="match status" value="9"/>
</dbReference>
<name>A0A0L0BNK0_LUCCU</name>
<dbReference type="Gene3D" id="3.40.525.10">
    <property type="entry name" value="CRAL-TRIO lipid binding domain"/>
    <property type="match status" value="9"/>
</dbReference>
<dbReference type="Gene3D" id="1.20.5.1200">
    <property type="entry name" value="Alpha-tocopherol transfer"/>
    <property type="match status" value="9"/>
</dbReference>
<feature type="domain" description="CRAL-TRIO" evidence="1">
    <location>
        <begin position="1885"/>
        <end position="2053"/>
    </location>
</feature>
<evidence type="ECO:0000313" key="2">
    <source>
        <dbReference type="EMBL" id="KNC21670.1"/>
    </source>
</evidence>
<dbReference type="PANTHER" id="PTHR10174:SF216">
    <property type="entry name" value="CRAL-TRIO DOMAIN-CONTAINING PROTEIN-RELATED"/>
    <property type="match status" value="1"/>
</dbReference>
<feature type="domain" description="CRAL-TRIO" evidence="1">
    <location>
        <begin position="2410"/>
        <end position="2577"/>
    </location>
</feature>
<sequence length="2637" mass="304950">MNPANADTPPVIRPLTPALQEVAIRELNENPKQLADDVLRLRQWILSQPHLKARTNDQFLLAFLRGTKFSLERSKQKIDRYYTLKAAIPEVFNDKRVVDDPQVLEILRMGIILQIPIPEDEGRPCVTIIRATAYDTSKYKFEDIIRVGSMFGEIMMIEDDNSTVCGYMEIMDMVDVSGTHLFNLQPDLLKKFSVFADEAMPMRQKGTCFINVPGPFEKGFNTLKGFFPEKMKSRISVCSTADIIYDHVPREYLPEEYGGTNGTMQDIIDRMEAKLMKYRDYFLDEPNYGTEEKLREDGLPFDYESYFALQKVAIEELNEDPKRIESDLADFKAWIEQQPHLKARTTDQFLIAFLRGCKYSLEKAKLKLDNYYALKEKYPDFLKRPNLDDEKFRKLLKMGIILYLPTPLTESGPRVVLVRNGSFDPSEFSFSEVAQYRQLMQDITLVEDDVAVVGGLVFIMDFADVSAAHLFQASPGAMRKVSQYSEQAIPLRIKASHFIDTPSGFEPVFNLIKPIMPEKIQKRMFVHGSKREELFKIIPKEILPKEYGGLNGSLQDLIDKWEEKILSYRDYFKEDEQYGVDESLRIKEVEVTDTKSTDMGLVGSFPNEELNEEPQSMASKLQSLKIWITEQPHLKSRTDDQFLIAFLRNCKYNLEEAQQKLDNYYSYIEKNPEILRRPDVAEERFRKLLKCGVVVYLPQPLNDVGPRVVLVRNGAFDPREFSFNEVSQFRQLMQDILFLEDDVAVVSGLIYVMDFGEVSASHYIQVSPAALKKISQYTEECVPLNLKVNHFINTATGFAPLYNLAKAFMPAKIQNKMFVHGSDLEQLYKSIPQEILPLEYGGKAGSLQDLIDQWEQKVLSYVEYFKDNDKYGVDESLRVKNSDGATRSKPLNETLQKAAVEQLGEDPKRLVEDLEALKTWIKQQPHLKANTDDQFLIAFLRGCKYSLEKAKSKIDKFFTLKTKFPEMFGVTDIDSPRFKEIFKMGMWMYLPTPLNETGPRICIMRSGLYPADKYSVEEIMGVANAVQEVLMLDDDYANVNGVVFIGDFEKATMAHMFQMTPGVMKKMTVFSEEAIPLRPKSSHFFNTPTGFDTVFNMVKPMLSQKQQNRLYVHGNKLDSLTQQIPLKYLPKEYGGENGSFDEITTVWEKKLEDYRDYFKKNAEYGTDEKLRPGKAIDFDMLIVGSKMAQIRPLNEDLQKAAAEIGEDPARISADLEALKTWIKQQPHLRANTDDQLLIAFLRGCKYSLERAKSKIDKFYTLKTKFPEIFRPTDVDDPKFRDIFRLGMWSYLPTPLNGNGPRIGIMRMGLYSADKYSIEEVMAVASAMQEIVLLEDDYAIINGVVFIGDFEKATMAHMFQMTPSVAKKMTVFSEEAIPLRPKASHFINTPTGFEPVFNMIKPMMSEKQQKRLYVHGNKMDLLTNEIPLKYLPKEYGGENGCIADLTVEWEKKLDDYRDYFKKNAEFGTDEKLRPGKAIDFDSMFGIEGSFRKLNAQSIMSYIKALPLVLQKVAELELAEVPQRIPEDLKALRTWIEQQPHLNARLEEQFLIQYLRGCKYSLEKAKTKLDLFFTLKSKFPDLFNVTDINETRFRKIYINGFGLALPRPLNEHGPRIFFLTFEGDIGKGLFDIEDLFRVVNAMHEILIVDDPYAGINGIVYILDMKNISLNMASKFTPSFLRKIVQFFEKSLPLRIKACHMLNTPGYFHSVLSILMPLLTEKLRQRMFIYGQNYADDLEKNIPKKYLPNYLGGTNGDREQLIKDFEEKWLEYADYFKQNENYGTEEQLRPGKPIDFDNMYGLGGSFQELQKVAETELSEVPKRIPDDLLALKTWLQQQPHLKARQDDQFLIQYLRGCKYSLEKAKTKLDLFFTLKTKFPEFLNVTNVHDPSFRKMYNYGLCGPLPRPLNDNGARIYYTKYEGDVAKGLVDFDELYRVTNAMHEIVIMDDPYACINGNIYIMDLKGITLNAASKYTPTFLRKLIQFYEKSLPLRIKGVHFINTPGFFHSVLNIVMPLLSEKLRQRISVNGQNYENLYKIVPKKYLPQHLGGENGSMDEIFKEFDKKWLEYENYFKDNINYGTNEKLRPGKPIDFDKTELGELTRRIPDDLQILKTWIEQQPHLKARLDDQFLIQFLRGCKYSLEKAKNKLDLFFTLKSKFPDFFNITDINEPIFRKMYSYGLGIPLPRPLNDSGPRIFFMKFEGDVAKGLVDFDELYRPTNAMHEILIMDDPYACINGIIYIMDLKDITLNMAAKYTPSFLLKVVQFYEKSSPLRIKGAHLINTPTFFHSVLSLVMPLFSEKLRERISINGQNYENLYKIIPQEYFPSHLGGKNGSIADLFNDFEHKWTEYENYFKENINYGTNEQLRPGKPLDIDSMFGMGGSFRKLDAKIKIDRFYTLKTKYPDFYTIHNMEKTKIRELVELGIGLSLPMPLNGTGPRILYIRTGHYPTDKFSFADVMCVANALQELCMRDDDYCVVCGYVQILDMSEYSAAHMLQMTPTVVKKMSIFAEDAIPLRQRAIHIINMPSSYEKVFNMLKPLMPLKQQERMFAHGSNLSSLYEHIPQKYLPQELGGENGSIEELTKEIKENFSKQQDYFLDDHNYRVEEKLRVDKIINYDDVFGIEGTFRKLNINANLKLTP</sequence>
<dbReference type="EMBL" id="JRES01001589">
    <property type="protein sequence ID" value="KNC21670.1"/>
    <property type="molecule type" value="Genomic_DNA"/>
</dbReference>
<reference evidence="2 3" key="1">
    <citation type="journal article" date="2015" name="Nat. Commun.">
        <title>Lucilia cuprina genome unlocks parasitic fly biology to underpin future interventions.</title>
        <authorList>
            <person name="Anstead C.A."/>
            <person name="Korhonen P.K."/>
            <person name="Young N.D."/>
            <person name="Hall R.S."/>
            <person name="Jex A.R."/>
            <person name="Murali S.C."/>
            <person name="Hughes D.S."/>
            <person name="Lee S.F."/>
            <person name="Perry T."/>
            <person name="Stroehlein A.J."/>
            <person name="Ansell B.R."/>
            <person name="Breugelmans B."/>
            <person name="Hofmann A."/>
            <person name="Qu J."/>
            <person name="Dugan S."/>
            <person name="Lee S.L."/>
            <person name="Chao H."/>
            <person name="Dinh H."/>
            <person name="Han Y."/>
            <person name="Doddapaneni H.V."/>
            <person name="Worley K.C."/>
            <person name="Muzny D.M."/>
            <person name="Ioannidis P."/>
            <person name="Waterhouse R.M."/>
            <person name="Zdobnov E.M."/>
            <person name="James P.J."/>
            <person name="Bagnall N.H."/>
            <person name="Kotze A.C."/>
            <person name="Gibbs R.A."/>
            <person name="Richards S."/>
            <person name="Batterham P."/>
            <person name="Gasser R.B."/>
        </authorList>
    </citation>
    <scope>NUCLEOTIDE SEQUENCE [LARGE SCALE GENOMIC DNA]</scope>
    <source>
        <strain evidence="2 3">LS</strain>
        <tissue evidence="2">Full body</tissue>
    </source>
</reference>
<proteinExistence type="predicted"/>
<dbReference type="GO" id="GO:0016020">
    <property type="term" value="C:membrane"/>
    <property type="evidence" value="ECO:0007669"/>
    <property type="project" value="TreeGrafter"/>
</dbReference>
<dbReference type="SMART" id="SM01100">
    <property type="entry name" value="CRAL_TRIO_N"/>
    <property type="match status" value="8"/>
</dbReference>
<feature type="domain" description="CRAL-TRIO" evidence="1">
    <location>
        <begin position="388"/>
        <end position="555"/>
    </location>
</feature>
<dbReference type="OrthoDB" id="1434354at2759"/>
<dbReference type="CDD" id="cd00170">
    <property type="entry name" value="SEC14"/>
    <property type="match status" value="9"/>
</dbReference>
<dbReference type="InterPro" id="IPR036273">
    <property type="entry name" value="CRAL/TRIO_N_dom_sf"/>
</dbReference>
<comment type="caution">
    <text evidence="2">The sequence shown here is derived from an EMBL/GenBank/DDBJ whole genome shotgun (WGS) entry which is preliminary data.</text>
</comment>
<protein>
    <recommendedName>
        <fullName evidence="1">CRAL-TRIO domain-containing protein</fullName>
    </recommendedName>
</protein>
<keyword evidence="3" id="KW-1185">Reference proteome</keyword>
<feature type="domain" description="CRAL-TRIO" evidence="1">
    <location>
        <begin position="977"/>
        <end position="1141"/>
    </location>
</feature>
<feature type="domain" description="CRAL-TRIO" evidence="1">
    <location>
        <begin position="1257"/>
        <end position="1442"/>
    </location>
</feature>
<dbReference type="PROSITE" id="PS50191">
    <property type="entry name" value="CRAL_TRIO"/>
    <property type="match status" value="9"/>
</dbReference>
<dbReference type="InterPro" id="IPR001251">
    <property type="entry name" value="CRAL-TRIO_dom"/>
</dbReference>
<evidence type="ECO:0000259" key="1">
    <source>
        <dbReference type="PROSITE" id="PS50191"/>
    </source>
</evidence>
<dbReference type="InterPro" id="IPR036865">
    <property type="entry name" value="CRAL-TRIO_dom_sf"/>
</dbReference>
<organism evidence="2 3">
    <name type="scientific">Lucilia cuprina</name>
    <name type="common">Green bottle fly</name>
    <name type="synonym">Australian sheep blowfly</name>
    <dbReference type="NCBI Taxonomy" id="7375"/>
    <lineage>
        <taxon>Eukaryota</taxon>
        <taxon>Metazoa</taxon>
        <taxon>Ecdysozoa</taxon>
        <taxon>Arthropoda</taxon>
        <taxon>Hexapoda</taxon>
        <taxon>Insecta</taxon>
        <taxon>Pterygota</taxon>
        <taxon>Neoptera</taxon>
        <taxon>Endopterygota</taxon>
        <taxon>Diptera</taxon>
        <taxon>Brachycera</taxon>
        <taxon>Muscomorpha</taxon>
        <taxon>Oestroidea</taxon>
        <taxon>Calliphoridae</taxon>
        <taxon>Luciliinae</taxon>
        <taxon>Lucilia</taxon>
    </lineage>
</organism>
<gene>
    <name evidence="2" type="ORF">FF38_09800</name>
</gene>
<feature type="domain" description="CRAL-TRIO" evidence="1">
    <location>
        <begin position="1627"/>
        <end position="1756"/>
    </location>
</feature>
<evidence type="ECO:0000313" key="3">
    <source>
        <dbReference type="Proteomes" id="UP000037069"/>
    </source>
</evidence>
<dbReference type="Proteomes" id="UP000037069">
    <property type="component" value="Unassembled WGS sequence"/>
</dbReference>
<dbReference type="SUPFAM" id="SSF46938">
    <property type="entry name" value="CRAL/TRIO N-terminal domain"/>
    <property type="match status" value="8"/>
</dbReference>
<feature type="domain" description="CRAL-TRIO" evidence="1">
    <location>
        <begin position="100"/>
        <end position="265"/>
    </location>
</feature>
<dbReference type="PANTHER" id="PTHR10174">
    <property type="entry name" value="ALPHA-TOCOPHEROL TRANSFER PROTEIN-RELATED"/>
    <property type="match status" value="1"/>
</dbReference>
<dbReference type="GO" id="GO:1902936">
    <property type="term" value="F:phosphatidylinositol bisphosphate binding"/>
    <property type="evidence" value="ECO:0007669"/>
    <property type="project" value="TreeGrafter"/>
</dbReference>
<dbReference type="PRINTS" id="PR00180">
    <property type="entry name" value="CRETINALDHBP"/>
</dbReference>
<accession>A0A0L0BNK0</accession>